<dbReference type="Proteomes" id="UP001283341">
    <property type="component" value="Unassembled WGS sequence"/>
</dbReference>
<dbReference type="AlphaFoldDB" id="A0AAE0ITC2"/>
<keyword evidence="1" id="KW-0812">Transmembrane</keyword>
<evidence type="ECO:0000313" key="4">
    <source>
        <dbReference type="Proteomes" id="UP001283341"/>
    </source>
</evidence>
<keyword evidence="2" id="KW-0732">Signal</keyword>
<gene>
    <name evidence="3" type="ORF">B0H66DRAFT_80833</name>
</gene>
<evidence type="ECO:0000256" key="2">
    <source>
        <dbReference type="SAM" id="SignalP"/>
    </source>
</evidence>
<reference evidence="3" key="2">
    <citation type="submission" date="2023-06" db="EMBL/GenBank/DDBJ databases">
        <authorList>
            <consortium name="Lawrence Berkeley National Laboratory"/>
            <person name="Haridas S."/>
            <person name="Hensen N."/>
            <person name="Bonometti L."/>
            <person name="Westerberg I."/>
            <person name="Brannstrom I.O."/>
            <person name="Guillou S."/>
            <person name="Cros-Aarteil S."/>
            <person name="Calhoun S."/>
            <person name="Kuo A."/>
            <person name="Mondo S."/>
            <person name="Pangilinan J."/>
            <person name="Riley R."/>
            <person name="Labutti K."/>
            <person name="Andreopoulos B."/>
            <person name="Lipzen A."/>
            <person name="Chen C."/>
            <person name="Yanf M."/>
            <person name="Daum C."/>
            <person name="Ng V."/>
            <person name="Clum A."/>
            <person name="Steindorff A."/>
            <person name="Ohm R."/>
            <person name="Martin F."/>
            <person name="Silar P."/>
            <person name="Natvig D."/>
            <person name="Lalanne C."/>
            <person name="Gautier V."/>
            <person name="Ament-Velasquez S.L."/>
            <person name="Kruys A."/>
            <person name="Hutchinson M.I."/>
            <person name="Powell A.J."/>
            <person name="Barry K."/>
            <person name="Miller A.N."/>
            <person name="Grigoriev I.V."/>
            <person name="Debuchy R."/>
            <person name="Gladieux P."/>
            <person name="Thoren M.H."/>
            <person name="Johannesson H."/>
        </authorList>
    </citation>
    <scope>NUCLEOTIDE SEQUENCE</scope>
    <source>
        <strain evidence="3">CBS 118394</strain>
    </source>
</reference>
<accession>A0AAE0ITC2</accession>
<proteinExistence type="predicted"/>
<keyword evidence="4" id="KW-1185">Reference proteome</keyword>
<evidence type="ECO:0000256" key="1">
    <source>
        <dbReference type="SAM" id="Phobius"/>
    </source>
</evidence>
<feature type="transmembrane region" description="Helical" evidence="1">
    <location>
        <begin position="173"/>
        <end position="195"/>
    </location>
</feature>
<evidence type="ECO:0000313" key="3">
    <source>
        <dbReference type="EMBL" id="KAK3330911.1"/>
    </source>
</evidence>
<sequence length="249" mass="27200">MKATNFYLALSVAPFAICAPVPISGGAAHPPATVPSTRPRHALPRFIHFGPDVDDDDGIPEVEIDNRAYTPSATEDPTEVLASRRPLVTEYLMALSEEKEEAVEHSPTPATKASAWSRWNRKYGSAAATSQQQLSTGQHENDFISIAEMEVIVPAVQYRRPCHTYLPKEYNDMMVILLAVVFLLVVVSVETWGTLSHRLSCSLRQEGVIRLDGEKDSTVITSQKGTLSIQADPETLALLAKGESSSLGR</sequence>
<reference evidence="3" key="1">
    <citation type="journal article" date="2023" name="Mol. Phylogenet. Evol.">
        <title>Genome-scale phylogeny and comparative genomics of the fungal order Sordariales.</title>
        <authorList>
            <person name="Hensen N."/>
            <person name="Bonometti L."/>
            <person name="Westerberg I."/>
            <person name="Brannstrom I.O."/>
            <person name="Guillou S."/>
            <person name="Cros-Aarteil S."/>
            <person name="Calhoun S."/>
            <person name="Haridas S."/>
            <person name="Kuo A."/>
            <person name="Mondo S."/>
            <person name="Pangilinan J."/>
            <person name="Riley R."/>
            <person name="LaButti K."/>
            <person name="Andreopoulos B."/>
            <person name="Lipzen A."/>
            <person name="Chen C."/>
            <person name="Yan M."/>
            <person name="Daum C."/>
            <person name="Ng V."/>
            <person name="Clum A."/>
            <person name="Steindorff A."/>
            <person name="Ohm R.A."/>
            <person name="Martin F."/>
            <person name="Silar P."/>
            <person name="Natvig D.O."/>
            <person name="Lalanne C."/>
            <person name="Gautier V."/>
            <person name="Ament-Velasquez S.L."/>
            <person name="Kruys A."/>
            <person name="Hutchinson M.I."/>
            <person name="Powell A.J."/>
            <person name="Barry K."/>
            <person name="Miller A.N."/>
            <person name="Grigoriev I.V."/>
            <person name="Debuchy R."/>
            <person name="Gladieux P."/>
            <person name="Hiltunen Thoren M."/>
            <person name="Johannesson H."/>
        </authorList>
    </citation>
    <scope>NUCLEOTIDE SEQUENCE</scope>
    <source>
        <strain evidence="3">CBS 118394</strain>
    </source>
</reference>
<protein>
    <recommendedName>
        <fullName evidence="5">Transmembrane protein</fullName>
    </recommendedName>
</protein>
<dbReference type="EMBL" id="JAUEDM010000001">
    <property type="protein sequence ID" value="KAK3330911.1"/>
    <property type="molecule type" value="Genomic_DNA"/>
</dbReference>
<feature type="chain" id="PRO_5042148190" description="Transmembrane protein" evidence="2">
    <location>
        <begin position="19"/>
        <end position="249"/>
    </location>
</feature>
<evidence type="ECO:0008006" key="5">
    <source>
        <dbReference type="Google" id="ProtNLM"/>
    </source>
</evidence>
<keyword evidence="1" id="KW-0472">Membrane</keyword>
<name>A0AAE0ITC2_9PEZI</name>
<feature type="signal peptide" evidence="2">
    <location>
        <begin position="1"/>
        <end position="18"/>
    </location>
</feature>
<keyword evidence="1" id="KW-1133">Transmembrane helix</keyword>
<organism evidence="3 4">
    <name type="scientific">Apodospora peruviana</name>
    <dbReference type="NCBI Taxonomy" id="516989"/>
    <lineage>
        <taxon>Eukaryota</taxon>
        <taxon>Fungi</taxon>
        <taxon>Dikarya</taxon>
        <taxon>Ascomycota</taxon>
        <taxon>Pezizomycotina</taxon>
        <taxon>Sordariomycetes</taxon>
        <taxon>Sordariomycetidae</taxon>
        <taxon>Sordariales</taxon>
        <taxon>Lasiosphaeriaceae</taxon>
        <taxon>Apodospora</taxon>
    </lineage>
</organism>
<comment type="caution">
    <text evidence="3">The sequence shown here is derived from an EMBL/GenBank/DDBJ whole genome shotgun (WGS) entry which is preliminary data.</text>
</comment>